<feature type="domain" description="C-type lectin" evidence="7">
    <location>
        <begin position="209"/>
        <end position="321"/>
    </location>
</feature>
<evidence type="ECO:0000256" key="4">
    <source>
        <dbReference type="ARBA" id="ARBA00023119"/>
    </source>
</evidence>
<protein>
    <submittedName>
        <fullName evidence="8 9">Pulmonary surfactant-associated protein D</fullName>
    </submittedName>
</protein>
<dbReference type="Proteomes" id="UP000265000">
    <property type="component" value="Unplaced"/>
</dbReference>
<proteinExistence type="predicted"/>
<reference evidence="8" key="1">
    <citation type="submission" date="2015-01" db="EMBL/GenBank/DDBJ databases">
        <title>EvidentialGene: Evidence-directed Construction of Complete mRNA Transcriptomes without Genomes.</title>
        <authorList>
            <person name="Gilbert D.G."/>
        </authorList>
    </citation>
    <scope>NUCLEOTIDE SEQUENCE</scope>
</reference>
<name>A0A147B2N2_FUNHE</name>
<accession>A0A147B2N2</accession>
<dbReference type="InterPro" id="IPR008160">
    <property type="entry name" value="Collagen"/>
</dbReference>
<feature type="compositionally biased region" description="Low complexity" evidence="5">
    <location>
        <begin position="44"/>
        <end position="68"/>
    </location>
</feature>
<dbReference type="InterPro" id="IPR016187">
    <property type="entry name" value="CTDL_fold"/>
</dbReference>
<keyword evidence="2" id="KW-0272">Extracellular matrix</keyword>
<dbReference type="InterPro" id="IPR050149">
    <property type="entry name" value="Collagen_superfamily"/>
</dbReference>
<keyword evidence="4" id="KW-0176">Collagen</keyword>
<dbReference type="AlphaFoldDB" id="A0A147B2N2"/>
<reference evidence="9" key="2">
    <citation type="submission" date="2025-05" db="UniProtKB">
        <authorList>
            <consortium name="Ensembl"/>
        </authorList>
    </citation>
    <scope>IDENTIFICATION</scope>
</reference>
<dbReference type="SMART" id="SM00034">
    <property type="entry name" value="CLECT"/>
    <property type="match status" value="1"/>
</dbReference>
<dbReference type="Pfam" id="PF01391">
    <property type="entry name" value="Collagen"/>
    <property type="match status" value="2"/>
</dbReference>
<dbReference type="GeneTree" id="ENSGT00940000154368"/>
<dbReference type="InterPro" id="IPR016186">
    <property type="entry name" value="C-type_lectin-like/link_sf"/>
</dbReference>
<dbReference type="SUPFAM" id="SSF56436">
    <property type="entry name" value="C-type lectin-like"/>
    <property type="match status" value="1"/>
</dbReference>
<evidence type="ECO:0000256" key="1">
    <source>
        <dbReference type="ARBA" id="ARBA00004498"/>
    </source>
</evidence>
<dbReference type="PROSITE" id="PS50041">
    <property type="entry name" value="C_TYPE_LECTIN_2"/>
    <property type="match status" value="1"/>
</dbReference>
<dbReference type="Gene3D" id="3.10.100.10">
    <property type="entry name" value="Mannose-Binding Protein A, subunit A"/>
    <property type="match status" value="1"/>
</dbReference>
<comment type="subcellular location">
    <subcellularLocation>
        <location evidence="1">Secreted</location>
        <location evidence="1">Extracellular space</location>
        <location evidence="1">Extracellular matrix</location>
    </subcellularLocation>
</comment>
<dbReference type="GO" id="GO:0031012">
    <property type="term" value="C:extracellular matrix"/>
    <property type="evidence" value="ECO:0007669"/>
    <property type="project" value="TreeGrafter"/>
</dbReference>
<dbReference type="Ensembl" id="ENSFHET00000021732.1">
    <property type="protein sequence ID" value="ENSFHEP00000030324.1"/>
    <property type="gene ID" value="ENSFHEG00000015562.1"/>
</dbReference>
<organism evidence="8">
    <name type="scientific">Fundulus heteroclitus</name>
    <name type="common">Killifish</name>
    <name type="synonym">Mummichog</name>
    <dbReference type="NCBI Taxonomy" id="8078"/>
    <lineage>
        <taxon>Eukaryota</taxon>
        <taxon>Metazoa</taxon>
        <taxon>Chordata</taxon>
        <taxon>Craniata</taxon>
        <taxon>Vertebrata</taxon>
        <taxon>Euteleostomi</taxon>
        <taxon>Actinopterygii</taxon>
        <taxon>Neopterygii</taxon>
        <taxon>Teleostei</taxon>
        <taxon>Neoteleostei</taxon>
        <taxon>Acanthomorphata</taxon>
        <taxon>Ovalentaria</taxon>
        <taxon>Atherinomorphae</taxon>
        <taxon>Cyprinodontiformes</taxon>
        <taxon>Fundulidae</taxon>
        <taxon>Fundulus</taxon>
    </lineage>
</organism>
<dbReference type="FunFam" id="3.10.100.10:FF:000125">
    <property type="entry name" value="Mannan-binding lectin H3"/>
    <property type="match status" value="1"/>
</dbReference>
<feature type="signal peptide" evidence="6">
    <location>
        <begin position="1"/>
        <end position="19"/>
    </location>
</feature>
<evidence type="ECO:0000259" key="7">
    <source>
        <dbReference type="PROSITE" id="PS50041"/>
    </source>
</evidence>
<dbReference type="Gene3D" id="1.20.5.320">
    <property type="entry name" value="6-Phosphogluconate Dehydrogenase, domain 3"/>
    <property type="match status" value="1"/>
</dbReference>
<evidence type="ECO:0000313" key="10">
    <source>
        <dbReference type="Proteomes" id="UP000265000"/>
    </source>
</evidence>
<evidence type="ECO:0000313" key="9">
    <source>
        <dbReference type="Ensembl" id="ENSFHEP00000030324.1"/>
    </source>
</evidence>
<dbReference type="PANTHER" id="PTHR24023">
    <property type="entry name" value="COLLAGEN ALPHA"/>
    <property type="match status" value="1"/>
</dbReference>
<dbReference type="GO" id="GO:0005615">
    <property type="term" value="C:extracellular space"/>
    <property type="evidence" value="ECO:0007669"/>
    <property type="project" value="TreeGrafter"/>
</dbReference>
<evidence type="ECO:0000256" key="5">
    <source>
        <dbReference type="SAM" id="MobiDB-lite"/>
    </source>
</evidence>
<keyword evidence="6" id="KW-0732">Signal</keyword>
<dbReference type="Pfam" id="PF00059">
    <property type="entry name" value="Lectin_C"/>
    <property type="match status" value="1"/>
</dbReference>
<keyword evidence="2" id="KW-0964">Secreted</keyword>
<evidence type="ECO:0000256" key="3">
    <source>
        <dbReference type="ARBA" id="ARBA00022837"/>
    </source>
</evidence>
<dbReference type="GO" id="GO:0030198">
    <property type="term" value="P:extracellular matrix organization"/>
    <property type="evidence" value="ECO:0007669"/>
    <property type="project" value="TreeGrafter"/>
</dbReference>
<dbReference type="GO" id="GO:0005581">
    <property type="term" value="C:collagen trimer"/>
    <property type="evidence" value="ECO:0007669"/>
    <property type="project" value="UniProtKB-KW"/>
</dbReference>
<keyword evidence="10" id="KW-1185">Reference proteome</keyword>
<sequence length="322" mass="33157">MRLPILFGISLLMADVGYCQHPCLYSPYCNRIPVPGPPGPPGPQGLIGFPGHDGLPGPQGQPGARGPAGPIGPQGPAGKQGEPGQSLPGPEGKPGSQGPRGLQGPAGPSGPPGASGPRGPPGRPGVAGLTGPAGPPGAPGISVIGPPGRVGPPGLQGPPGITGPAGPQGPPGEPGVSCSCPDIKAIQDRLIKLELAINYSFVRKVGQKYFVSNEERRSFEKAVGFCSQQGLKLALPENEEENNVLTEVFGDVYKEVWIAVKKEKAQGNFTLDVNNQPLTFTKWEAGQPDASIKDTGCTVVSEKGLWKVNKECYLNAFIVCQI</sequence>
<dbReference type="InterPro" id="IPR001304">
    <property type="entry name" value="C-type_lectin-like"/>
</dbReference>
<dbReference type="GO" id="GO:0030020">
    <property type="term" value="F:extracellular matrix structural constituent conferring tensile strength"/>
    <property type="evidence" value="ECO:0007669"/>
    <property type="project" value="TreeGrafter"/>
</dbReference>
<evidence type="ECO:0000313" key="8">
    <source>
        <dbReference type="EMBL" id="JAR85034.1"/>
    </source>
</evidence>
<dbReference type="STRING" id="8078.ENSFHEP00000030324"/>
<evidence type="ECO:0000256" key="2">
    <source>
        <dbReference type="ARBA" id="ARBA00022530"/>
    </source>
</evidence>
<evidence type="ECO:0000256" key="6">
    <source>
        <dbReference type="SAM" id="SignalP"/>
    </source>
</evidence>
<dbReference type="PANTHER" id="PTHR24023:SF1082">
    <property type="entry name" value="COLLAGEN TRIPLE HELIX REPEAT"/>
    <property type="match status" value="1"/>
</dbReference>
<dbReference type="EMBL" id="GCES01001289">
    <property type="protein sequence ID" value="JAR85034.1"/>
    <property type="molecule type" value="Transcribed_RNA"/>
</dbReference>
<feature type="chain" id="PRO_5044549193" evidence="6">
    <location>
        <begin position="20"/>
        <end position="322"/>
    </location>
</feature>
<keyword evidence="3" id="KW-0106">Calcium</keyword>
<feature type="region of interest" description="Disordered" evidence="5">
    <location>
        <begin position="36"/>
        <end position="176"/>
    </location>
</feature>